<reference evidence="1 2" key="1">
    <citation type="submission" date="2019-03" db="EMBL/GenBank/DDBJ databases">
        <title>Ramlibacter sp. 18x22-1, whole genome shotgun sequence.</title>
        <authorList>
            <person name="Zhang X."/>
            <person name="Feng G."/>
            <person name="Zhu H."/>
        </authorList>
    </citation>
    <scope>NUCLEOTIDE SEQUENCE [LARGE SCALE GENOMIC DNA]</scope>
    <source>
        <strain evidence="1 2">18x22-1</strain>
    </source>
</reference>
<sequence>MGVIFLDSELQDLTGLDDETSRSAFITHIEAAMELAIGVPHGELAAPLTPLSEAPSSRQPIKIRRFPRNDVIFVNGEYLIKGLAGVIFWKVIQDYHRLGRTEFSNLELRLELSQTHPEKAENLESRLVMLIRRLADFKDLRIERIARGKIRLVVNRPTELIEAG</sequence>
<dbReference type="RefSeq" id="WP_135250461.1">
    <property type="nucleotide sequence ID" value="NZ_SMLK01000004.1"/>
</dbReference>
<keyword evidence="2" id="KW-1185">Reference proteome</keyword>
<proteinExistence type="predicted"/>
<protein>
    <submittedName>
        <fullName evidence="1">Uncharacterized protein</fullName>
    </submittedName>
</protein>
<dbReference type="Proteomes" id="UP000297839">
    <property type="component" value="Unassembled WGS sequence"/>
</dbReference>
<gene>
    <name evidence="1" type="ORF">EZ216_14340</name>
</gene>
<evidence type="ECO:0000313" key="1">
    <source>
        <dbReference type="EMBL" id="TFZ00275.1"/>
    </source>
</evidence>
<organism evidence="1 2">
    <name type="scientific">Ramlibacter humi</name>
    <dbReference type="NCBI Taxonomy" id="2530451"/>
    <lineage>
        <taxon>Bacteria</taxon>
        <taxon>Pseudomonadati</taxon>
        <taxon>Pseudomonadota</taxon>
        <taxon>Betaproteobacteria</taxon>
        <taxon>Burkholderiales</taxon>
        <taxon>Comamonadaceae</taxon>
        <taxon>Ramlibacter</taxon>
    </lineage>
</organism>
<accession>A0A4Z0BQF0</accession>
<dbReference type="EMBL" id="SMLK01000004">
    <property type="protein sequence ID" value="TFZ00275.1"/>
    <property type="molecule type" value="Genomic_DNA"/>
</dbReference>
<dbReference type="OrthoDB" id="1494384at2"/>
<dbReference type="AlphaFoldDB" id="A0A4Z0BQF0"/>
<evidence type="ECO:0000313" key="2">
    <source>
        <dbReference type="Proteomes" id="UP000297839"/>
    </source>
</evidence>
<name>A0A4Z0BQF0_9BURK</name>
<comment type="caution">
    <text evidence="1">The sequence shown here is derived from an EMBL/GenBank/DDBJ whole genome shotgun (WGS) entry which is preliminary data.</text>
</comment>